<dbReference type="EMBL" id="RHFK02000021">
    <property type="protein sequence ID" value="TWW57010.1"/>
    <property type="molecule type" value="Genomic_DNA"/>
</dbReference>
<dbReference type="AlphaFoldDB" id="A0A5C6MU52"/>
<dbReference type="Proteomes" id="UP000324091">
    <property type="component" value="Chromosome 8"/>
</dbReference>
<evidence type="ECO:0000313" key="2">
    <source>
        <dbReference type="EMBL" id="TWW57010.1"/>
    </source>
</evidence>
<sequence length="375" mass="44553">MNATLFKKLQEIENLQRKEQQELVLPALEEMLALSCASHPQPSINVEDMNVDELKECLVSTCQTLEQSITDSQNQKKQLEQFNCINEAVIEKINIENEALQEKVKQLENEVQNQSPISDRIAYFLMTKTDIEAERNKYQEELNELLKERMEVEGLDENLNEQLIRMKDFSNYINLISELEKQVDNLRDSVQEIKHKKKKKQFSLFQKIWKFFLSESKIIRVNVDFLIREKREVRKKIDSLENELKVVENILNVYCNIQDTYQKEMDDLREQVRNCEEIIENTRPSLCQRFLNFFSLGQSTEEKELKEMPKKKKNYKLLKEQLEDVQKLLCSHQINAEKIKTKISGLREKERALDFNLIELNSLTLKKQKIRKVYV</sequence>
<gene>
    <name evidence="2" type="ORF">D4764_08G0009970</name>
</gene>
<feature type="coiled-coil region" evidence="1">
    <location>
        <begin position="223"/>
        <end position="278"/>
    </location>
</feature>
<name>A0A5C6MU52_9TELE</name>
<comment type="caution">
    <text evidence="2">The sequence shown here is derived from an EMBL/GenBank/DDBJ whole genome shotgun (WGS) entry which is preliminary data.</text>
</comment>
<protein>
    <submittedName>
        <fullName evidence="2">Uncharacterized protein</fullName>
    </submittedName>
</protein>
<keyword evidence="3" id="KW-1185">Reference proteome</keyword>
<evidence type="ECO:0000313" key="3">
    <source>
        <dbReference type="Proteomes" id="UP000324091"/>
    </source>
</evidence>
<organism evidence="2 3">
    <name type="scientific">Takifugu flavidus</name>
    <name type="common">sansaifugu</name>
    <dbReference type="NCBI Taxonomy" id="433684"/>
    <lineage>
        <taxon>Eukaryota</taxon>
        <taxon>Metazoa</taxon>
        <taxon>Chordata</taxon>
        <taxon>Craniata</taxon>
        <taxon>Vertebrata</taxon>
        <taxon>Euteleostomi</taxon>
        <taxon>Actinopterygii</taxon>
        <taxon>Neopterygii</taxon>
        <taxon>Teleostei</taxon>
        <taxon>Neoteleostei</taxon>
        <taxon>Acanthomorphata</taxon>
        <taxon>Eupercaria</taxon>
        <taxon>Tetraodontiformes</taxon>
        <taxon>Tetradontoidea</taxon>
        <taxon>Tetraodontidae</taxon>
        <taxon>Takifugu</taxon>
    </lineage>
</organism>
<reference evidence="2 3" key="1">
    <citation type="submission" date="2019-04" db="EMBL/GenBank/DDBJ databases">
        <title>Chromosome genome assembly for Takifugu flavidus.</title>
        <authorList>
            <person name="Xiao S."/>
        </authorList>
    </citation>
    <scope>NUCLEOTIDE SEQUENCE [LARGE SCALE GENOMIC DNA]</scope>
    <source>
        <strain evidence="2">HTHZ2018</strain>
        <tissue evidence="2">Muscle</tissue>
    </source>
</reference>
<evidence type="ECO:0000256" key="1">
    <source>
        <dbReference type="SAM" id="Coils"/>
    </source>
</evidence>
<accession>A0A5C6MU52</accession>
<keyword evidence="1" id="KW-0175">Coiled coil</keyword>
<proteinExistence type="predicted"/>
<feature type="coiled-coil region" evidence="1">
    <location>
        <begin position="62"/>
        <end position="196"/>
    </location>
</feature>